<dbReference type="EMBL" id="DRUB01000083">
    <property type="protein sequence ID" value="HHR96087.1"/>
    <property type="molecule type" value="Genomic_DNA"/>
</dbReference>
<evidence type="ECO:0000313" key="2">
    <source>
        <dbReference type="EMBL" id="HHR96087.1"/>
    </source>
</evidence>
<reference evidence="1" key="1">
    <citation type="journal article" date="2020" name="mSystems">
        <title>Genome- and Community-Level Interaction Insights into Carbon Utilization and Element Cycling Functions of Hydrothermarchaeota in Hydrothermal Sediment.</title>
        <authorList>
            <person name="Zhou Z."/>
            <person name="Liu Y."/>
            <person name="Xu W."/>
            <person name="Pan J."/>
            <person name="Luo Z.H."/>
            <person name="Li M."/>
        </authorList>
    </citation>
    <scope>NUCLEOTIDE SEQUENCE [LARGE SCALE GENOMIC DNA]</scope>
    <source>
        <strain evidence="2">SpSt-1</strain>
        <strain evidence="1">SpSt-1121</strain>
    </source>
</reference>
<dbReference type="SUPFAM" id="SSF88723">
    <property type="entry name" value="PIN domain-like"/>
    <property type="match status" value="1"/>
</dbReference>
<dbReference type="Gene3D" id="3.40.50.1010">
    <property type="entry name" value="5'-nuclease"/>
    <property type="match status" value="1"/>
</dbReference>
<protein>
    <recommendedName>
        <fullName evidence="3">PIN domain-containing protein</fullName>
    </recommendedName>
</protein>
<dbReference type="InterPro" id="IPR029060">
    <property type="entry name" value="PIN-like_dom_sf"/>
</dbReference>
<comment type="caution">
    <text evidence="1">The sequence shown here is derived from an EMBL/GenBank/DDBJ whole genome shotgun (WGS) entry which is preliminary data.</text>
</comment>
<evidence type="ECO:0008006" key="3">
    <source>
        <dbReference type="Google" id="ProtNLM"/>
    </source>
</evidence>
<dbReference type="AlphaFoldDB" id="A0A7C5TK09"/>
<accession>A0A7C5TK09</accession>
<gene>
    <name evidence="2" type="ORF">ENL47_04570</name>
    <name evidence="1" type="ORF">ENM84_04630</name>
</gene>
<name>A0A7C5TK09_9CREN</name>
<proteinExistence type="predicted"/>
<dbReference type="EMBL" id="DRZI01000196">
    <property type="protein sequence ID" value="HHP81933.1"/>
    <property type="molecule type" value="Genomic_DNA"/>
</dbReference>
<sequence length="81" mass="8921">MDKVIVIDEIDYDLLLNIALSTACRAIDAFYIATASLVPAILVSADEIMINNARKYGVDSYCIHNLADYNALVSRINRSAL</sequence>
<dbReference type="PROSITE" id="PS51257">
    <property type="entry name" value="PROKAR_LIPOPROTEIN"/>
    <property type="match status" value="1"/>
</dbReference>
<evidence type="ECO:0000313" key="1">
    <source>
        <dbReference type="EMBL" id="HHP81933.1"/>
    </source>
</evidence>
<organism evidence="1">
    <name type="scientific">Ignisphaera aggregans</name>
    <dbReference type="NCBI Taxonomy" id="334771"/>
    <lineage>
        <taxon>Archaea</taxon>
        <taxon>Thermoproteota</taxon>
        <taxon>Thermoprotei</taxon>
        <taxon>Desulfurococcales</taxon>
        <taxon>Desulfurococcaceae</taxon>
        <taxon>Ignisphaera</taxon>
    </lineage>
</organism>